<evidence type="ECO:0000256" key="3">
    <source>
        <dbReference type="ARBA" id="ARBA00022989"/>
    </source>
</evidence>
<evidence type="ECO:0000259" key="7">
    <source>
        <dbReference type="SMART" id="SM00752"/>
    </source>
</evidence>
<feature type="transmembrane region" description="Helical" evidence="6">
    <location>
        <begin position="218"/>
        <end position="241"/>
    </location>
</feature>
<dbReference type="NCBIfam" id="TIGR04033">
    <property type="entry name" value="export_SdpB"/>
    <property type="match status" value="1"/>
</dbReference>
<evidence type="ECO:0000256" key="2">
    <source>
        <dbReference type="ARBA" id="ARBA00022692"/>
    </source>
</evidence>
<dbReference type="InterPro" id="IPR053934">
    <property type="entry name" value="HTTM_dom"/>
</dbReference>
<reference evidence="8" key="1">
    <citation type="submission" date="2024-06" db="EMBL/GenBank/DDBJ databases">
        <title>Streptomyces sp. strain HUAS MG91 genome sequences.</title>
        <authorList>
            <person name="Mo P."/>
        </authorList>
    </citation>
    <scope>NUCLEOTIDE SEQUENCE</scope>
    <source>
        <strain evidence="8">HUAS MG91</strain>
    </source>
</reference>
<sequence length="321" mass="34577">MSTDRMLRLPWTNVYGLSRSLVALGTAGTLAFSSAETLFRPVATLGTYPPCDGVLAASAFCAAKDSYTGLSWIMYGCVVVLLVAASGWRPRLTALPHAYVNYSVFSGIAINDGGDQVALILSVLFVLPALGDARRWHWGEPPQPSASRGARIWALLGVSSLAVLRLQMSVIYFQSAVAKLPHAEWYDGTALWYWAQDVNFGAAPWLSWLTGPVVATPVGVALMTWVPLAIEMFLAAALLLPQRYRYWAMWPGFAFHLSIALVMGLWSFALAMIGGILVLCMPLGSHIRKRAPADGSERSVGGAVPGNERQRVPGGEPASLV</sequence>
<organism evidence="8">
    <name type="scientific">Streptomyces tabacisoli</name>
    <dbReference type="NCBI Taxonomy" id="3156398"/>
    <lineage>
        <taxon>Bacteria</taxon>
        <taxon>Bacillati</taxon>
        <taxon>Actinomycetota</taxon>
        <taxon>Actinomycetes</taxon>
        <taxon>Kitasatosporales</taxon>
        <taxon>Streptomycetaceae</taxon>
        <taxon>Streptomyces</taxon>
    </lineage>
</organism>
<feature type="transmembrane region" description="Helical" evidence="6">
    <location>
        <begin position="70"/>
        <end position="88"/>
    </location>
</feature>
<dbReference type="GO" id="GO:0012505">
    <property type="term" value="C:endomembrane system"/>
    <property type="evidence" value="ECO:0007669"/>
    <property type="project" value="UniProtKB-SubCell"/>
</dbReference>
<keyword evidence="2 6" id="KW-0812">Transmembrane</keyword>
<proteinExistence type="predicted"/>
<dbReference type="PANTHER" id="PTHR39535">
    <property type="entry name" value="SPORULATION-DELAYING PROTEIN SDPB"/>
    <property type="match status" value="1"/>
</dbReference>
<feature type="region of interest" description="Disordered" evidence="5">
    <location>
        <begin position="291"/>
        <end position="321"/>
    </location>
</feature>
<dbReference type="KEGG" id="stac:ABII15_29150"/>
<name>A0AAU8IZU7_9ACTN</name>
<feature type="transmembrane region" description="Helical" evidence="6">
    <location>
        <begin position="152"/>
        <end position="173"/>
    </location>
</feature>
<dbReference type="RefSeq" id="WP_353945228.1">
    <property type="nucleotide sequence ID" value="NZ_CP159534.1"/>
</dbReference>
<dbReference type="InterPro" id="IPR023894">
    <property type="entry name" value="Sporulation_SdpB"/>
</dbReference>
<dbReference type="InterPro" id="IPR052964">
    <property type="entry name" value="Sporulation_signal_mat"/>
</dbReference>
<evidence type="ECO:0000256" key="4">
    <source>
        <dbReference type="ARBA" id="ARBA00023136"/>
    </source>
</evidence>
<comment type="subcellular location">
    <subcellularLocation>
        <location evidence="1">Endomembrane system</location>
        <topology evidence="1">Multi-pass membrane protein</topology>
    </subcellularLocation>
</comment>
<feature type="transmembrane region" description="Helical" evidence="6">
    <location>
        <begin position="253"/>
        <end position="280"/>
    </location>
</feature>
<feature type="transmembrane region" description="Helical" evidence="6">
    <location>
        <begin position="108"/>
        <end position="131"/>
    </location>
</feature>
<evidence type="ECO:0000256" key="1">
    <source>
        <dbReference type="ARBA" id="ARBA00004127"/>
    </source>
</evidence>
<gene>
    <name evidence="8" type="ORF">ABII15_29150</name>
</gene>
<feature type="domain" description="HTTM-like" evidence="7">
    <location>
        <begin position="7"/>
        <end position="284"/>
    </location>
</feature>
<dbReference type="PANTHER" id="PTHR39535:SF2">
    <property type="entry name" value="HTTM DOMAIN-CONTAINING PROTEIN"/>
    <property type="match status" value="1"/>
</dbReference>
<evidence type="ECO:0000313" key="8">
    <source>
        <dbReference type="EMBL" id="XCJ73777.1"/>
    </source>
</evidence>
<accession>A0AAU8IZU7</accession>
<dbReference type="Pfam" id="PF05090">
    <property type="entry name" value="HTTM"/>
    <property type="match status" value="1"/>
</dbReference>
<evidence type="ECO:0000256" key="5">
    <source>
        <dbReference type="SAM" id="MobiDB-lite"/>
    </source>
</evidence>
<protein>
    <submittedName>
        <fullName evidence="8">Sporulation-delaying protein SdpB family protein</fullName>
    </submittedName>
</protein>
<evidence type="ECO:0000256" key="6">
    <source>
        <dbReference type="SAM" id="Phobius"/>
    </source>
</evidence>
<dbReference type="InterPro" id="IPR011020">
    <property type="entry name" value="HTTM-like"/>
</dbReference>
<dbReference type="AlphaFoldDB" id="A0AAU8IZU7"/>
<dbReference type="SMART" id="SM00752">
    <property type="entry name" value="HTTM"/>
    <property type="match status" value="1"/>
</dbReference>
<keyword evidence="4 6" id="KW-0472">Membrane</keyword>
<keyword evidence="3 6" id="KW-1133">Transmembrane helix</keyword>
<dbReference type="EMBL" id="CP159534">
    <property type="protein sequence ID" value="XCJ73777.1"/>
    <property type="molecule type" value="Genomic_DNA"/>
</dbReference>